<name>A0A3B0PY48_MYCGL</name>
<feature type="non-terminal residue" evidence="2">
    <location>
        <position position="130"/>
    </location>
</feature>
<evidence type="ECO:0000259" key="1">
    <source>
        <dbReference type="Pfam" id="PF07733"/>
    </source>
</evidence>
<dbReference type="InterPro" id="IPR011708">
    <property type="entry name" value="DNA_pol3_alpha_NTPase_dom"/>
</dbReference>
<dbReference type="InterPro" id="IPR041931">
    <property type="entry name" value="DNA_pol3_alpha_thumb_dom"/>
</dbReference>
<evidence type="ECO:0000313" key="2">
    <source>
        <dbReference type="EMBL" id="SYV94231.1"/>
    </source>
</evidence>
<dbReference type="AlphaFoldDB" id="A0A3B0PY48"/>
<dbReference type="PANTHER" id="PTHR32294">
    <property type="entry name" value="DNA POLYMERASE III SUBUNIT ALPHA"/>
    <property type="match status" value="1"/>
</dbReference>
<dbReference type="PANTHER" id="PTHR32294:SF0">
    <property type="entry name" value="DNA POLYMERASE III SUBUNIT ALPHA"/>
    <property type="match status" value="1"/>
</dbReference>
<dbReference type="Gene3D" id="1.10.10.1600">
    <property type="entry name" value="Bacterial DNA polymerase III alpha subunit, thumb domain"/>
    <property type="match status" value="1"/>
</dbReference>
<sequence>MFVYDFINHAKQQGIVIGPGRGSAAGSFISYLLNITTINPISYGLIFERFLNPQRKSMPDIDVDIMDSRREEVVDYLFNKYSKDNVAHIITFQRIKVKNAIRDVCRVLDLKTSETDEVINFVSYDEISDW</sequence>
<organism evidence="2 3">
    <name type="scientific">Mycoplasmoides gallisepticum</name>
    <name type="common">Mycoplasma gallisepticum</name>
    <dbReference type="NCBI Taxonomy" id="2096"/>
    <lineage>
        <taxon>Bacteria</taxon>
        <taxon>Bacillati</taxon>
        <taxon>Mycoplasmatota</taxon>
        <taxon>Mycoplasmoidales</taxon>
        <taxon>Mycoplasmoidaceae</taxon>
        <taxon>Mycoplasmoides</taxon>
    </lineage>
</organism>
<dbReference type="InterPro" id="IPR004805">
    <property type="entry name" value="DnaE2/DnaE/PolC"/>
</dbReference>
<feature type="domain" description="Bacterial DNA polymerase III alpha subunit NTPase" evidence="1">
    <location>
        <begin position="2"/>
        <end position="124"/>
    </location>
</feature>
<dbReference type="Proteomes" id="UP000260136">
    <property type="component" value="Chromosome"/>
</dbReference>
<protein>
    <submittedName>
        <fullName evidence="2">DNA polymerase III subunit alpha</fullName>
        <ecNumber evidence="2">2.7.7.7</ecNumber>
    </submittedName>
</protein>
<keyword evidence="2" id="KW-0808">Transferase</keyword>
<dbReference type="GO" id="GO:0008408">
    <property type="term" value="F:3'-5' exonuclease activity"/>
    <property type="evidence" value="ECO:0007669"/>
    <property type="project" value="InterPro"/>
</dbReference>
<gene>
    <name evidence="2" type="primary">dnaE1</name>
    <name evidence="2" type="ORF">NCTC10115_00550</name>
</gene>
<evidence type="ECO:0000313" key="3">
    <source>
        <dbReference type="Proteomes" id="UP000260136"/>
    </source>
</evidence>
<dbReference type="Pfam" id="PF07733">
    <property type="entry name" value="DNA_pol3_alpha"/>
    <property type="match status" value="1"/>
</dbReference>
<dbReference type="GO" id="GO:0003887">
    <property type="term" value="F:DNA-directed DNA polymerase activity"/>
    <property type="evidence" value="ECO:0007669"/>
    <property type="project" value="UniProtKB-EC"/>
</dbReference>
<keyword evidence="2" id="KW-0548">Nucleotidyltransferase</keyword>
<dbReference type="GO" id="GO:0006260">
    <property type="term" value="P:DNA replication"/>
    <property type="evidence" value="ECO:0007669"/>
    <property type="project" value="InterPro"/>
</dbReference>
<dbReference type="EMBL" id="LS991952">
    <property type="protein sequence ID" value="SYV94231.1"/>
    <property type="molecule type" value="Genomic_DNA"/>
</dbReference>
<accession>A0A3B0PY48</accession>
<dbReference type="EC" id="2.7.7.7" evidence="2"/>
<proteinExistence type="predicted"/>
<reference evidence="3" key="1">
    <citation type="submission" date="2018-06" db="EMBL/GenBank/DDBJ databases">
        <authorList>
            <consortium name="Pathogen Informatics"/>
        </authorList>
    </citation>
    <scope>NUCLEOTIDE SEQUENCE [LARGE SCALE GENOMIC DNA]</scope>
    <source>
        <strain evidence="3">NCTC10115</strain>
    </source>
</reference>